<evidence type="ECO:0000256" key="1">
    <source>
        <dbReference type="SAM" id="Phobius"/>
    </source>
</evidence>
<name>A0A9W6KV33_9ACTN</name>
<sequence length="76" mass="8000">MKLGTYGKGLSLHADGLTCFQLRLTCRTPSGDVDLGHGNAWDPTGLDKAVMIALLLSGWIFATTIVATAGRALSRP</sequence>
<gene>
    <name evidence="2" type="ORF">GCM10017581_095910</name>
</gene>
<keyword evidence="1" id="KW-0472">Membrane</keyword>
<comment type="caution">
    <text evidence="2">The sequence shown here is derived from an EMBL/GenBank/DDBJ whole genome shotgun (WGS) entry which is preliminary data.</text>
</comment>
<reference evidence="2" key="2">
    <citation type="submission" date="2023-01" db="EMBL/GenBank/DDBJ databases">
        <authorList>
            <person name="Sun Q."/>
            <person name="Evtushenko L."/>
        </authorList>
    </citation>
    <scope>NUCLEOTIDE SEQUENCE</scope>
    <source>
        <strain evidence="2">VKM Ac-1321</strain>
    </source>
</reference>
<feature type="transmembrane region" description="Helical" evidence="1">
    <location>
        <begin position="49"/>
        <end position="73"/>
    </location>
</feature>
<evidence type="ECO:0000313" key="3">
    <source>
        <dbReference type="Proteomes" id="UP001143480"/>
    </source>
</evidence>
<keyword evidence="3" id="KW-1185">Reference proteome</keyword>
<organism evidence="2 3">
    <name type="scientific">Dactylosporangium matsuzakiense</name>
    <dbReference type="NCBI Taxonomy" id="53360"/>
    <lineage>
        <taxon>Bacteria</taxon>
        <taxon>Bacillati</taxon>
        <taxon>Actinomycetota</taxon>
        <taxon>Actinomycetes</taxon>
        <taxon>Micromonosporales</taxon>
        <taxon>Micromonosporaceae</taxon>
        <taxon>Dactylosporangium</taxon>
    </lineage>
</organism>
<dbReference type="Proteomes" id="UP001143480">
    <property type="component" value="Unassembled WGS sequence"/>
</dbReference>
<dbReference type="EMBL" id="BSFP01000113">
    <property type="protein sequence ID" value="GLL07833.1"/>
    <property type="molecule type" value="Genomic_DNA"/>
</dbReference>
<keyword evidence="1" id="KW-1133">Transmembrane helix</keyword>
<keyword evidence="1" id="KW-0812">Transmembrane</keyword>
<dbReference type="AlphaFoldDB" id="A0A9W6KV33"/>
<accession>A0A9W6KV33</accession>
<proteinExistence type="predicted"/>
<dbReference type="RefSeq" id="WP_261964415.1">
    <property type="nucleotide sequence ID" value="NZ_BAAAXA010000001.1"/>
</dbReference>
<protein>
    <submittedName>
        <fullName evidence="2">Uncharacterized protein</fullName>
    </submittedName>
</protein>
<evidence type="ECO:0000313" key="2">
    <source>
        <dbReference type="EMBL" id="GLL07833.1"/>
    </source>
</evidence>
<reference evidence="2" key="1">
    <citation type="journal article" date="2014" name="Int. J. Syst. Evol. Microbiol.">
        <title>Complete genome sequence of Corynebacterium casei LMG S-19264T (=DSM 44701T), isolated from a smear-ripened cheese.</title>
        <authorList>
            <consortium name="US DOE Joint Genome Institute (JGI-PGF)"/>
            <person name="Walter F."/>
            <person name="Albersmeier A."/>
            <person name="Kalinowski J."/>
            <person name="Ruckert C."/>
        </authorList>
    </citation>
    <scope>NUCLEOTIDE SEQUENCE</scope>
    <source>
        <strain evidence="2">VKM Ac-1321</strain>
    </source>
</reference>